<feature type="compositionally biased region" description="Basic and acidic residues" evidence="4">
    <location>
        <begin position="873"/>
        <end position="889"/>
    </location>
</feature>
<comment type="subcellular location">
    <subcellularLocation>
        <location evidence="1">Nucleus</location>
    </subcellularLocation>
</comment>
<feature type="region of interest" description="Disordered" evidence="4">
    <location>
        <begin position="853"/>
        <end position="929"/>
    </location>
</feature>
<dbReference type="PANTHER" id="PTHR14324:SF3">
    <property type="entry name" value="CONDENSIN-2 COMPLEX SUBUNIT H2"/>
    <property type="match status" value="1"/>
</dbReference>
<dbReference type="GO" id="GO:0051306">
    <property type="term" value="P:mitotic sister chromatid separation"/>
    <property type="evidence" value="ECO:0007669"/>
    <property type="project" value="TreeGrafter"/>
</dbReference>
<accession>A0A388K060</accession>
<evidence type="ECO:0000313" key="7">
    <source>
        <dbReference type="EMBL" id="GBG63417.1"/>
    </source>
</evidence>
<evidence type="ECO:0000256" key="1">
    <source>
        <dbReference type="ARBA" id="ARBA00004123"/>
    </source>
</evidence>
<dbReference type="GO" id="GO:0000796">
    <property type="term" value="C:condensin complex"/>
    <property type="evidence" value="ECO:0007669"/>
    <property type="project" value="TreeGrafter"/>
</dbReference>
<sequence>MTKSYGEADAEHQAEERENRFAHLLQPIRDLSANWNIDLAKELEAYLAELEGIKFSVDDNELLLSFNFSEAALLLQGSAAIYGRKVEHLHALVFQALALFQRRSEEEGEGQEDGGNGADERRPKRGESRDGGGGEEEDFAMFMSSGELDMAASKDINLGTSLDDQMETSRSAAAASGRMPEILLAIEEDVQPGANGTGVFSAEIASYKTKACGMHRSGALLLHLRDGDHLGVDLCPITDASAARAGTDGGGKAVSPDRAQRASSKTDGLHGDVPMEQHPGPAAAAGREEAPVDGNCDADDVAGLNDMDFGGSSPMQCEDFGYDNRACQSGNPAELPTPNRCRQQEAERNGPEEEEEEEEEEEFEDPWEALDPYDPGDPSLQKPIKTWERGSRWKRMTEPRRPKGAGGALKKEPFPLASPNSPLYQDFLGVLHKIKLLQSRDKKGDSSRHGRSRSAAPNAFEDPQHDPVGVFAAAAAAAAEDNDVGNGWDCNEHLDGDYGGGISDCEMGNGDVEGQKEGNPGASGSGKNADGTEGMVFDGLGENADCQNLYEDLCRAQIDEMLKSAAAAEVQSELAARVAEWKTKIEPALEVQDARPEFDIHAYGERLLDRLEVATATQGIAASQQKSNGKKSSFSNLVSGFKKYDVSRSFAAMLQLVNNGNIKLELEGNSLPFCFTASNTFSVRLLNTRKPHQEMLRRQALSPTAAAAGKSIPCSKGKDAASRPTQGPFRQPTTASHATKSARNAARQPARAGVAEGPGVTPVEPEVLDGCLTQERHGPTTPVQQGTKRQKKARTPEPSTTVSRSRLPCGDINSVRRVAVPIRTHLTRAAAASPSTPEWARLGRVAAGGARKLEEYVNRERKRQAGPTSSPQRDVENTPRSPGRREARNAAKVGQRMQQDAAVSKQTPDGKKRRKSQRAAGREALHVIK</sequence>
<keyword evidence="8" id="KW-1185">Reference proteome</keyword>
<feature type="region of interest" description="Disordered" evidence="4">
    <location>
        <begin position="105"/>
        <end position="138"/>
    </location>
</feature>
<feature type="compositionally biased region" description="Basic and acidic residues" evidence="4">
    <location>
        <begin position="385"/>
        <end position="401"/>
    </location>
</feature>
<dbReference type="InterPro" id="IPR031739">
    <property type="entry name" value="Ncaph2"/>
</dbReference>
<feature type="compositionally biased region" description="Basic and acidic residues" evidence="4">
    <location>
        <begin position="118"/>
        <end position="132"/>
    </location>
</feature>
<feature type="region of interest" description="Disordered" evidence="4">
    <location>
        <begin position="439"/>
        <end position="465"/>
    </location>
</feature>
<dbReference type="GO" id="GO:0003682">
    <property type="term" value="F:chromatin binding"/>
    <property type="evidence" value="ECO:0007669"/>
    <property type="project" value="TreeGrafter"/>
</dbReference>
<feature type="region of interest" description="Disordered" evidence="4">
    <location>
        <begin position="328"/>
        <end position="416"/>
    </location>
</feature>
<dbReference type="Proteomes" id="UP000265515">
    <property type="component" value="Unassembled WGS sequence"/>
</dbReference>
<dbReference type="PANTHER" id="PTHR14324">
    <property type="entry name" value="CONDENSIN-2 COMPLEX SUBUNIT H2"/>
    <property type="match status" value="1"/>
</dbReference>
<evidence type="ECO:0000259" key="5">
    <source>
        <dbReference type="Pfam" id="PF06278"/>
    </source>
</evidence>
<evidence type="ECO:0000256" key="3">
    <source>
        <dbReference type="ARBA" id="ARBA00023242"/>
    </source>
</evidence>
<comment type="caution">
    <text evidence="7">The sequence shown here is derived from an EMBL/GenBank/DDBJ whole genome shotgun (WGS) entry which is preliminary data.</text>
</comment>
<dbReference type="OrthoDB" id="10038475at2759"/>
<feature type="domain" description="Condensin-2 complex subunit H2 C-terminal" evidence="6">
    <location>
        <begin position="550"/>
        <end position="695"/>
    </location>
</feature>
<proteinExistence type="inferred from homology"/>
<evidence type="ECO:0000256" key="2">
    <source>
        <dbReference type="ARBA" id="ARBA00007844"/>
    </source>
</evidence>
<feature type="compositionally biased region" description="Polar residues" evidence="4">
    <location>
        <begin position="731"/>
        <end position="742"/>
    </location>
</feature>
<gene>
    <name evidence="7" type="ORF">CBR_g38039</name>
</gene>
<dbReference type="Gramene" id="GBG63417">
    <property type="protein sequence ID" value="GBG63417"/>
    <property type="gene ID" value="CBR_g38039"/>
</dbReference>
<dbReference type="InterPro" id="IPR009378">
    <property type="entry name" value="H2_N"/>
</dbReference>
<keyword evidence="3" id="KW-0539">Nucleus</keyword>
<dbReference type="Pfam" id="PF06278">
    <property type="entry name" value="CNDH2_N"/>
    <property type="match status" value="1"/>
</dbReference>
<dbReference type="EMBL" id="BFEA01000039">
    <property type="protein sequence ID" value="GBG63417.1"/>
    <property type="molecule type" value="Genomic_DNA"/>
</dbReference>
<feature type="domain" description="Condensin II complex subunit H2 N-terminal" evidence="5">
    <location>
        <begin position="20"/>
        <end position="116"/>
    </location>
</feature>
<comment type="similarity">
    <text evidence="2">Belongs to the CND2 H2 (condensin-2 subunit 2) family.</text>
</comment>
<dbReference type="GO" id="GO:0005634">
    <property type="term" value="C:nucleus"/>
    <property type="evidence" value="ECO:0007669"/>
    <property type="project" value="UniProtKB-SubCell"/>
</dbReference>
<dbReference type="GO" id="GO:0010032">
    <property type="term" value="P:meiotic chromosome condensation"/>
    <property type="evidence" value="ECO:0007669"/>
    <property type="project" value="TreeGrafter"/>
</dbReference>
<evidence type="ECO:0000313" key="8">
    <source>
        <dbReference type="Proteomes" id="UP000265515"/>
    </source>
</evidence>
<dbReference type="Pfam" id="PF16858">
    <property type="entry name" value="CNDH2_C"/>
    <property type="match status" value="1"/>
</dbReference>
<dbReference type="InterPro" id="IPR031737">
    <property type="entry name" value="CNDH2_C"/>
</dbReference>
<dbReference type="OMA" id="KDSHDEA"/>
<protein>
    <recommendedName>
        <fullName evidence="9">Condensin-2 complex subunit H2</fullName>
    </recommendedName>
</protein>
<evidence type="ECO:0000256" key="4">
    <source>
        <dbReference type="SAM" id="MobiDB-lite"/>
    </source>
</evidence>
<organism evidence="7 8">
    <name type="scientific">Chara braunii</name>
    <name type="common">Braun's stonewort</name>
    <dbReference type="NCBI Taxonomy" id="69332"/>
    <lineage>
        <taxon>Eukaryota</taxon>
        <taxon>Viridiplantae</taxon>
        <taxon>Streptophyta</taxon>
        <taxon>Charophyceae</taxon>
        <taxon>Charales</taxon>
        <taxon>Characeae</taxon>
        <taxon>Chara</taxon>
    </lineage>
</organism>
<name>A0A388K060_CHABU</name>
<dbReference type="AlphaFoldDB" id="A0A388K060"/>
<evidence type="ECO:0000259" key="6">
    <source>
        <dbReference type="Pfam" id="PF16858"/>
    </source>
</evidence>
<feature type="compositionally biased region" description="Basic and acidic residues" evidence="4">
    <location>
        <begin position="439"/>
        <end position="448"/>
    </location>
</feature>
<feature type="compositionally biased region" description="Basic and acidic residues" evidence="4">
    <location>
        <begin position="342"/>
        <end position="351"/>
    </location>
</feature>
<reference evidence="7 8" key="1">
    <citation type="journal article" date="2018" name="Cell">
        <title>The Chara Genome: Secondary Complexity and Implications for Plant Terrestrialization.</title>
        <authorList>
            <person name="Nishiyama T."/>
            <person name="Sakayama H."/>
            <person name="Vries J.D."/>
            <person name="Buschmann H."/>
            <person name="Saint-Marcoux D."/>
            <person name="Ullrich K.K."/>
            <person name="Haas F.B."/>
            <person name="Vanderstraeten L."/>
            <person name="Becker D."/>
            <person name="Lang D."/>
            <person name="Vosolsobe S."/>
            <person name="Rombauts S."/>
            <person name="Wilhelmsson P.K.I."/>
            <person name="Janitza P."/>
            <person name="Kern R."/>
            <person name="Heyl A."/>
            <person name="Rumpler F."/>
            <person name="Villalobos L.I.A.C."/>
            <person name="Clay J.M."/>
            <person name="Skokan R."/>
            <person name="Toyoda A."/>
            <person name="Suzuki Y."/>
            <person name="Kagoshima H."/>
            <person name="Schijlen E."/>
            <person name="Tajeshwar N."/>
            <person name="Catarino B."/>
            <person name="Hetherington A.J."/>
            <person name="Saltykova A."/>
            <person name="Bonnot C."/>
            <person name="Breuninger H."/>
            <person name="Symeonidi A."/>
            <person name="Radhakrishnan G.V."/>
            <person name="Van Nieuwerburgh F."/>
            <person name="Deforce D."/>
            <person name="Chang C."/>
            <person name="Karol K.G."/>
            <person name="Hedrich R."/>
            <person name="Ulvskov P."/>
            <person name="Glockner G."/>
            <person name="Delwiche C.F."/>
            <person name="Petrasek J."/>
            <person name="Van de Peer Y."/>
            <person name="Friml J."/>
            <person name="Beilby M."/>
            <person name="Dolan L."/>
            <person name="Kohara Y."/>
            <person name="Sugano S."/>
            <person name="Fujiyama A."/>
            <person name="Delaux P.-M."/>
            <person name="Quint M."/>
            <person name="TheiBen G."/>
            <person name="Hagemann M."/>
            <person name="Harholt J."/>
            <person name="Dunand C."/>
            <person name="Zachgo S."/>
            <person name="Langdale J."/>
            <person name="Maumus F."/>
            <person name="Straeten D.V.D."/>
            <person name="Gould S.B."/>
            <person name="Rensing S.A."/>
        </authorList>
    </citation>
    <scope>NUCLEOTIDE SEQUENCE [LARGE SCALE GENOMIC DNA]</scope>
    <source>
        <strain evidence="7 8">S276</strain>
    </source>
</reference>
<feature type="compositionally biased region" description="Acidic residues" evidence="4">
    <location>
        <begin position="352"/>
        <end position="368"/>
    </location>
</feature>
<evidence type="ECO:0008006" key="9">
    <source>
        <dbReference type="Google" id="ProtNLM"/>
    </source>
</evidence>
<feature type="region of interest" description="Disordered" evidence="4">
    <location>
        <begin position="699"/>
        <end position="809"/>
    </location>
</feature>
<feature type="region of interest" description="Disordered" evidence="4">
    <location>
        <begin position="243"/>
        <end position="291"/>
    </location>
</feature>
<feature type="region of interest" description="Disordered" evidence="4">
    <location>
        <begin position="505"/>
        <end position="532"/>
    </location>
</feature>
<dbReference type="STRING" id="69332.A0A388K060"/>
<feature type="compositionally biased region" description="Basic and acidic residues" evidence="4">
    <location>
        <begin position="920"/>
        <end position="929"/>
    </location>
</feature>